<gene>
    <name evidence="2" type="ORF">C492_02362</name>
</gene>
<dbReference type="Pfam" id="PF17647">
    <property type="entry name" value="DUF5518"/>
    <property type="match status" value="1"/>
</dbReference>
<dbReference type="InterPro" id="IPR040493">
    <property type="entry name" value="DUF5518"/>
</dbReference>
<dbReference type="EMBL" id="AOIA01000020">
    <property type="protein sequence ID" value="ELY66010.1"/>
    <property type="molecule type" value="Genomic_DNA"/>
</dbReference>
<feature type="transmembrane region" description="Helical" evidence="1">
    <location>
        <begin position="16"/>
        <end position="35"/>
    </location>
</feature>
<dbReference type="Proteomes" id="UP000011531">
    <property type="component" value="Unassembled WGS sequence"/>
</dbReference>
<dbReference type="RefSeq" id="WP_008420136.1">
    <property type="nucleotide sequence ID" value="NZ_AOIA01000020.1"/>
</dbReference>
<organism evidence="2 3">
    <name type="scientific">Natronococcus jeotgali DSM 18795</name>
    <dbReference type="NCBI Taxonomy" id="1227498"/>
    <lineage>
        <taxon>Archaea</taxon>
        <taxon>Methanobacteriati</taxon>
        <taxon>Methanobacteriota</taxon>
        <taxon>Stenosarchaea group</taxon>
        <taxon>Halobacteria</taxon>
        <taxon>Halobacteriales</taxon>
        <taxon>Natrialbaceae</taxon>
        <taxon>Natronococcus</taxon>
    </lineage>
</organism>
<keyword evidence="1" id="KW-1133">Transmembrane helix</keyword>
<comment type="caution">
    <text evidence="2">The sequence shown here is derived from an EMBL/GenBank/DDBJ whole genome shotgun (WGS) entry which is preliminary data.</text>
</comment>
<sequence length="156" mass="15943">MVPLRSRREESGGDPLRFALVVGLATVPFTVALSWQSPEGTTAVGGSVSGLPLLVAGTLVGYRYGDCATRVRRAGVRAGLAASVATVLLYAATTVSTIGTASTTVTAVAVVLAPFVVAVGAALTVLVTAGTAALVGWIRRRADPDRRTANRKDGHQ</sequence>
<evidence type="ECO:0000313" key="3">
    <source>
        <dbReference type="Proteomes" id="UP000011531"/>
    </source>
</evidence>
<accession>L9XW96</accession>
<name>L9XW96_9EURY</name>
<feature type="transmembrane region" description="Helical" evidence="1">
    <location>
        <begin position="74"/>
        <end position="93"/>
    </location>
</feature>
<keyword evidence="1" id="KW-0472">Membrane</keyword>
<proteinExistence type="predicted"/>
<keyword evidence="3" id="KW-1185">Reference proteome</keyword>
<dbReference type="STRING" id="1227498.C492_02362"/>
<feature type="transmembrane region" description="Helical" evidence="1">
    <location>
        <begin position="105"/>
        <end position="138"/>
    </location>
</feature>
<feature type="transmembrane region" description="Helical" evidence="1">
    <location>
        <begin position="41"/>
        <end position="62"/>
    </location>
</feature>
<reference evidence="2 3" key="1">
    <citation type="journal article" date="2014" name="PLoS Genet.">
        <title>Phylogenetically driven sequencing of extremely halophilic archaea reveals strategies for static and dynamic osmo-response.</title>
        <authorList>
            <person name="Becker E.A."/>
            <person name="Seitzer P.M."/>
            <person name="Tritt A."/>
            <person name="Larsen D."/>
            <person name="Krusor M."/>
            <person name="Yao A.I."/>
            <person name="Wu D."/>
            <person name="Madern D."/>
            <person name="Eisen J.A."/>
            <person name="Darling A.E."/>
            <person name="Facciotti M.T."/>
        </authorList>
    </citation>
    <scope>NUCLEOTIDE SEQUENCE [LARGE SCALE GENOMIC DNA]</scope>
    <source>
        <strain evidence="2 3">DSM 18795</strain>
    </source>
</reference>
<evidence type="ECO:0000256" key="1">
    <source>
        <dbReference type="SAM" id="Phobius"/>
    </source>
</evidence>
<evidence type="ECO:0000313" key="2">
    <source>
        <dbReference type="EMBL" id="ELY66010.1"/>
    </source>
</evidence>
<protein>
    <submittedName>
        <fullName evidence="2">Uncharacterized protein</fullName>
    </submittedName>
</protein>
<keyword evidence="1" id="KW-0812">Transmembrane</keyword>
<dbReference type="AlphaFoldDB" id="L9XW96"/>